<feature type="compositionally biased region" description="Polar residues" evidence="5">
    <location>
        <begin position="164"/>
        <end position="173"/>
    </location>
</feature>
<dbReference type="PANTHER" id="PTHR11662:SF399">
    <property type="entry name" value="FI19708P1-RELATED"/>
    <property type="match status" value="1"/>
</dbReference>
<dbReference type="PANTHER" id="PTHR11662">
    <property type="entry name" value="SOLUTE CARRIER FAMILY 17"/>
    <property type="match status" value="1"/>
</dbReference>
<dbReference type="InterPro" id="IPR050382">
    <property type="entry name" value="MFS_Na/Anion_cotransporter"/>
</dbReference>
<keyword evidence="8" id="KW-1185">Reference proteome</keyword>
<protein>
    <submittedName>
        <fullName evidence="7">Uncharacterized protein</fullName>
    </submittedName>
</protein>
<gene>
    <name evidence="7" type="ORF">KUTeg_001851</name>
</gene>
<evidence type="ECO:0000313" key="8">
    <source>
        <dbReference type="Proteomes" id="UP001217089"/>
    </source>
</evidence>
<sequence length="173" mass="19390">MHCSVRFAGVLNGMTTSAASVAALLSPVITSEITKNILVFRRFYTAREKKMAVQFAIHQYGVNAVSGFGDLVKQSSFDFFYYEGTREEWQIIFFICVGVAVAGSIMFAMFGSGEEQKWAKDDDDIDIEISVDEQKRKASIDNFGFRRDSFDQSLQPSEMMEIETPTSLNGKSN</sequence>
<evidence type="ECO:0000256" key="6">
    <source>
        <dbReference type="SAM" id="Phobius"/>
    </source>
</evidence>
<evidence type="ECO:0000313" key="7">
    <source>
        <dbReference type="EMBL" id="KAJ8320264.1"/>
    </source>
</evidence>
<keyword evidence="3 6" id="KW-1133">Transmembrane helix</keyword>
<comment type="caution">
    <text evidence="7">The sequence shown here is derived from an EMBL/GenBank/DDBJ whole genome shotgun (WGS) entry which is preliminary data.</text>
</comment>
<evidence type="ECO:0000256" key="1">
    <source>
        <dbReference type="ARBA" id="ARBA00004141"/>
    </source>
</evidence>
<reference evidence="7 8" key="1">
    <citation type="submission" date="2022-12" db="EMBL/GenBank/DDBJ databases">
        <title>Chromosome-level genome of Tegillarca granosa.</title>
        <authorList>
            <person name="Kim J."/>
        </authorList>
    </citation>
    <scope>NUCLEOTIDE SEQUENCE [LARGE SCALE GENOMIC DNA]</scope>
    <source>
        <strain evidence="7">Teg-2019</strain>
        <tissue evidence="7">Adductor muscle</tissue>
    </source>
</reference>
<keyword evidence="2 6" id="KW-0812">Transmembrane</keyword>
<evidence type="ECO:0000256" key="3">
    <source>
        <dbReference type="ARBA" id="ARBA00022989"/>
    </source>
</evidence>
<dbReference type="Proteomes" id="UP001217089">
    <property type="component" value="Unassembled WGS sequence"/>
</dbReference>
<evidence type="ECO:0000256" key="4">
    <source>
        <dbReference type="ARBA" id="ARBA00023136"/>
    </source>
</evidence>
<feature type="non-terminal residue" evidence="7">
    <location>
        <position position="173"/>
    </location>
</feature>
<name>A0ABQ9FSM8_TEGGR</name>
<comment type="subcellular location">
    <subcellularLocation>
        <location evidence="1">Membrane</location>
        <topology evidence="1">Multi-pass membrane protein</topology>
    </subcellularLocation>
</comment>
<keyword evidence="4 6" id="KW-0472">Membrane</keyword>
<feature type="transmembrane region" description="Helical" evidence="6">
    <location>
        <begin position="89"/>
        <end position="110"/>
    </location>
</feature>
<organism evidence="7 8">
    <name type="scientific">Tegillarca granosa</name>
    <name type="common">Malaysian cockle</name>
    <name type="synonym">Anadara granosa</name>
    <dbReference type="NCBI Taxonomy" id="220873"/>
    <lineage>
        <taxon>Eukaryota</taxon>
        <taxon>Metazoa</taxon>
        <taxon>Spiralia</taxon>
        <taxon>Lophotrochozoa</taxon>
        <taxon>Mollusca</taxon>
        <taxon>Bivalvia</taxon>
        <taxon>Autobranchia</taxon>
        <taxon>Pteriomorphia</taxon>
        <taxon>Arcoida</taxon>
        <taxon>Arcoidea</taxon>
        <taxon>Arcidae</taxon>
        <taxon>Tegillarca</taxon>
    </lineage>
</organism>
<accession>A0ABQ9FSM8</accession>
<evidence type="ECO:0000256" key="5">
    <source>
        <dbReference type="SAM" id="MobiDB-lite"/>
    </source>
</evidence>
<proteinExistence type="predicted"/>
<dbReference type="EMBL" id="JARBDR010000141">
    <property type="protein sequence ID" value="KAJ8320264.1"/>
    <property type="molecule type" value="Genomic_DNA"/>
</dbReference>
<feature type="region of interest" description="Disordered" evidence="5">
    <location>
        <begin position="151"/>
        <end position="173"/>
    </location>
</feature>
<evidence type="ECO:0000256" key="2">
    <source>
        <dbReference type="ARBA" id="ARBA00022692"/>
    </source>
</evidence>